<comment type="caution">
    <text evidence="3">The sequence shown here is derived from an EMBL/GenBank/DDBJ whole genome shotgun (WGS) entry which is preliminary data.</text>
</comment>
<reference evidence="3" key="2">
    <citation type="journal article" date="2023" name="Infect Dis Poverty">
        <title>Chromosome-scale genome of the human blood fluke Schistosoma mekongi and its implications for public health.</title>
        <authorList>
            <person name="Zhou M."/>
            <person name="Xu L."/>
            <person name="Xu D."/>
            <person name="Chen W."/>
            <person name="Khan J."/>
            <person name="Hu Y."/>
            <person name="Huang H."/>
            <person name="Wei H."/>
            <person name="Zhang Y."/>
            <person name="Chusongsang P."/>
            <person name="Tanasarnprasert K."/>
            <person name="Hu X."/>
            <person name="Limpanont Y."/>
            <person name="Lv Z."/>
        </authorList>
    </citation>
    <scope>NUCLEOTIDE SEQUENCE</scope>
    <source>
        <strain evidence="3">LV_2022a</strain>
    </source>
</reference>
<comment type="similarity">
    <text evidence="1">Belongs to the small Tim family.</text>
</comment>
<dbReference type="Proteomes" id="UP001292079">
    <property type="component" value="Unassembled WGS sequence"/>
</dbReference>
<accession>A0AAE1Z8Y8</accession>
<keyword evidence="1" id="KW-0653">Protein transport</keyword>
<keyword evidence="1" id="KW-1015">Disulfide bond</keyword>
<keyword evidence="1" id="KW-0143">Chaperone</keyword>
<dbReference type="AlphaFoldDB" id="A0AAE1Z8Y8"/>
<proteinExistence type="inferred from homology"/>
<name>A0AAE1Z8Y8_SCHME</name>
<dbReference type="GO" id="GO:0015031">
    <property type="term" value="P:protein transport"/>
    <property type="evidence" value="ECO:0007669"/>
    <property type="project" value="UniProtKB-KW"/>
</dbReference>
<dbReference type="Gene3D" id="1.10.287.810">
    <property type="entry name" value="Mitochondrial import inner membrane translocase subunit tim13 like domains"/>
    <property type="match status" value="1"/>
</dbReference>
<comment type="domain">
    <text evidence="1">The twin CX3C motif contains 4 conserved Cys residues that form 2 disulfide bonds in the mitochondrial intermembrane space.</text>
</comment>
<dbReference type="InterPro" id="IPR004217">
    <property type="entry name" value="Tim10-like"/>
</dbReference>
<protein>
    <recommendedName>
        <fullName evidence="1">Mitochondrial import inner membrane translocase subunit</fullName>
    </recommendedName>
</protein>
<dbReference type="GO" id="GO:0005743">
    <property type="term" value="C:mitochondrial inner membrane"/>
    <property type="evidence" value="ECO:0007669"/>
    <property type="project" value="UniProtKB-SubCell"/>
</dbReference>
<evidence type="ECO:0000313" key="4">
    <source>
        <dbReference type="Proteomes" id="UP001292079"/>
    </source>
</evidence>
<reference evidence="3" key="1">
    <citation type="submission" date="2022-04" db="EMBL/GenBank/DDBJ databases">
        <authorList>
            <person name="Xu L."/>
            <person name="Lv Z."/>
        </authorList>
    </citation>
    <scope>NUCLEOTIDE SEQUENCE</scope>
    <source>
        <strain evidence="3">LV_2022a</strain>
    </source>
</reference>
<keyword evidence="1" id="KW-0999">Mitochondrion inner membrane</keyword>
<feature type="domain" description="Tim10-like" evidence="2">
    <location>
        <begin position="9"/>
        <end position="67"/>
    </location>
</feature>
<keyword evidence="4" id="KW-1185">Reference proteome</keyword>
<evidence type="ECO:0000259" key="2">
    <source>
        <dbReference type="Pfam" id="PF02953"/>
    </source>
</evidence>
<comment type="subunit">
    <text evidence="1">Heterohexamer.</text>
</comment>
<comment type="function">
    <text evidence="1">Mitochondrial intermembrane chaperone that participates in the import and insertion of some multi-pass transmembrane proteins into the mitochondrial inner membrane. Also required for the transfer of beta-barrel precursors from the TOM complex to the sorting and assembly machinery (SAM complex) of the outer membrane. Acts as a chaperone-like protein that protects the hydrophobic precursors from aggregation and guide them through the mitochondrial intermembrane space.</text>
</comment>
<dbReference type="Pfam" id="PF02953">
    <property type="entry name" value="zf-Tim10_DDP"/>
    <property type="match status" value="1"/>
</dbReference>
<organism evidence="3 4">
    <name type="scientific">Schistosoma mekongi</name>
    <name type="common">Parasitic worm</name>
    <dbReference type="NCBI Taxonomy" id="38744"/>
    <lineage>
        <taxon>Eukaryota</taxon>
        <taxon>Metazoa</taxon>
        <taxon>Spiralia</taxon>
        <taxon>Lophotrochozoa</taxon>
        <taxon>Platyhelminthes</taxon>
        <taxon>Trematoda</taxon>
        <taxon>Digenea</taxon>
        <taxon>Strigeidida</taxon>
        <taxon>Schistosomatoidea</taxon>
        <taxon>Schistosomatidae</taxon>
        <taxon>Schistosoma</taxon>
    </lineage>
</organism>
<sequence>MTDEGLQRQLLHELQKQRFHQLGHQLTSICWDRCVTKLNNSLDSRTESCIANCVERYIDVSGVLTRRQNESRLGFMDVEPNV</sequence>
<keyword evidence="1" id="KW-0496">Mitochondrion</keyword>
<comment type="subcellular location">
    <subcellularLocation>
        <location evidence="1">Mitochondrion inner membrane</location>
        <topology evidence="1">Peripheral membrane protein</topology>
        <orientation evidence="1">Intermembrane side</orientation>
    </subcellularLocation>
</comment>
<keyword evidence="1" id="KW-0472">Membrane</keyword>
<gene>
    <name evidence="3" type="ORF">MN116_007320</name>
</gene>
<dbReference type="InterPro" id="IPR035427">
    <property type="entry name" value="Tim10-like_dom_sf"/>
</dbReference>
<evidence type="ECO:0000313" key="3">
    <source>
        <dbReference type="EMBL" id="KAK4469806.1"/>
    </source>
</evidence>
<dbReference type="EMBL" id="JALJAT010000005">
    <property type="protein sequence ID" value="KAK4469806.1"/>
    <property type="molecule type" value="Genomic_DNA"/>
</dbReference>
<evidence type="ECO:0000256" key="1">
    <source>
        <dbReference type="RuleBase" id="RU367043"/>
    </source>
</evidence>
<keyword evidence="1" id="KW-0811">Translocation</keyword>
<keyword evidence="1" id="KW-0813">Transport</keyword>
<dbReference type="SUPFAM" id="SSF144122">
    <property type="entry name" value="Tim10-like"/>
    <property type="match status" value="1"/>
</dbReference>